<proteinExistence type="predicted"/>
<dbReference type="HOGENOM" id="CLU_1426838_0_0_10"/>
<feature type="chain" id="PRO_5001668387" evidence="1">
    <location>
        <begin position="20"/>
        <end position="190"/>
    </location>
</feature>
<keyword evidence="1" id="KW-0732">Signal</keyword>
<dbReference type="AlphaFoldDB" id="A0A069QDV2"/>
<accession>A0A069QDV2</accession>
<evidence type="ECO:0000256" key="1">
    <source>
        <dbReference type="SAM" id="SignalP"/>
    </source>
</evidence>
<keyword evidence="3" id="KW-1185">Reference proteome</keyword>
<sequence length="190" mass="21457">MKHLFLALAMLVFASKAMADSDMNFIRGNACIVNDNRKCVVEVDYSDLNIEGKPYMQYLQERGEENVRDWSSDMELCVSQFVEKWNNDNKDGLKAIAEKDEGTPLRLVVKMKRLHLGIAALAVLIGFGSGDAHLACDVEIYDGNKEITKLRIDDLSSGSQYSESKRLRDIFKKLASRSVKCLKKACKKQK</sequence>
<organism evidence="2 3">
    <name type="scientific">Hoylesella loescheii DSM 19665 = JCM 12249 = ATCC 15930</name>
    <dbReference type="NCBI Taxonomy" id="1122985"/>
    <lineage>
        <taxon>Bacteria</taxon>
        <taxon>Pseudomonadati</taxon>
        <taxon>Bacteroidota</taxon>
        <taxon>Bacteroidia</taxon>
        <taxon>Bacteroidales</taxon>
        <taxon>Prevotellaceae</taxon>
        <taxon>Hoylesella</taxon>
    </lineage>
</organism>
<dbReference type="EMBL" id="JNGW01000129">
    <property type="protein sequence ID" value="KDR50980.1"/>
    <property type="molecule type" value="Genomic_DNA"/>
</dbReference>
<name>A0A069QDV2_HOYLO</name>
<dbReference type="RefSeq" id="WP_033404181.1">
    <property type="nucleotide sequence ID" value="NZ_KB899213.1"/>
</dbReference>
<feature type="signal peptide" evidence="1">
    <location>
        <begin position="1"/>
        <end position="19"/>
    </location>
</feature>
<protein>
    <submittedName>
        <fullName evidence="2">Uncharacterized protein</fullName>
    </submittedName>
</protein>
<dbReference type="Proteomes" id="UP000027442">
    <property type="component" value="Unassembled WGS sequence"/>
</dbReference>
<gene>
    <name evidence="2" type="ORF">HMPREF1991_03004</name>
</gene>
<evidence type="ECO:0000313" key="2">
    <source>
        <dbReference type="EMBL" id="KDR50980.1"/>
    </source>
</evidence>
<reference evidence="2 3" key="1">
    <citation type="submission" date="2013-08" db="EMBL/GenBank/DDBJ databases">
        <authorList>
            <person name="Weinstock G."/>
            <person name="Sodergren E."/>
            <person name="Wylie T."/>
            <person name="Fulton L."/>
            <person name="Fulton R."/>
            <person name="Fronick C."/>
            <person name="O'Laughlin M."/>
            <person name="Godfrey J."/>
            <person name="Miner T."/>
            <person name="Herter B."/>
            <person name="Appelbaum E."/>
            <person name="Cordes M."/>
            <person name="Lek S."/>
            <person name="Wollam A."/>
            <person name="Pepin K.H."/>
            <person name="Palsikar V.B."/>
            <person name="Mitreva M."/>
            <person name="Wilson R.K."/>
        </authorList>
    </citation>
    <scope>NUCLEOTIDE SEQUENCE [LARGE SCALE GENOMIC DNA]</scope>
    <source>
        <strain evidence="2 3">ATCC 15930</strain>
    </source>
</reference>
<dbReference type="PATRIC" id="fig|1122985.7.peg.3107"/>
<evidence type="ECO:0000313" key="3">
    <source>
        <dbReference type="Proteomes" id="UP000027442"/>
    </source>
</evidence>
<comment type="caution">
    <text evidence="2">The sequence shown here is derived from an EMBL/GenBank/DDBJ whole genome shotgun (WGS) entry which is preliminary data.</text>
</comment>